<dbReference type="PROSITE" id="PS51898">
    <property type="entry name" value="TYR_RECOMBINASE"/>
    <property type="match status" value="1"/>
</dbReference>
<gene>
    <name evidence="5" type="ORF">ACFSKV_01275</name>
</gene>
<dbReference type="InterPro" id="IPR025269">
    <property type="entry name" value="SAM-like_dom"/>
</dbReference>
<dbReference type="Gene3D" id="1.10.443.10">
    <property type="entry name" value="Intergrase catalytic core"/>
    <property type="match status" value="1"/>
</dbReference>
<evidence type="ECO:0000313" key="5">
    <source>
        <dbReference type="EMBL" id="MFD2200177.1"/>
    </source>
</evidence>
<protein>
    <submittedName>
        <fullName evidence="5">Tyrosine-type recombinase/integrase</fullName>
    </submittedName>
</protein>
<dbReference type="InterPro" id="IPR013762">
    <property type="entry name" value="Integrase-like_cat_sf"/>
</dbReference>
<dbReference type="Pfam" id="PF17293">
    <property type="entry name" value="Arm-DNA-bind_5"/>
    <property type="match status" value="1"/>
</dbReference>
<dbReference type="PANTHER" id="PTHR30349">
    <property type="entry name" value="PHAGE INTEGRASE-RELATED"/>
    <property type="match status" value="1"/>
</dbReference>
<evidence type="ECO:0000256" key="1">
    <source>
        <dbReference type="ARBA" id="ARBA00008857"/>
    </source>
</evidence>
<organism evidence="5 6">
    <name type="scientific">Shivajiella indica</name>
    <dbReference type="NCBI Taxonomy" id="872115"/>
    <lineage>
        <taxon>Bacteria</taxon>
        <taxon>Pseudomonadati</taxon>
        <taxon>Bacteroidota</taxon>
        <taxon>Cytophagia</taxon>
        <taxon>Cytophagales</taxon>
        <taxon>Cyclobacteriaceae</taxon>
        <taxon>Shivajiella</taxon>
    </lineage>
</organism>
<evidence type="ECO:0000256" key="3">
    <source>
        <dbReference type="ARBA" id="ARBA00023172"/>
    </source>
</evidence>
<sequence>MAKFNFYLRDKKKDGETPILFLISYGSIRVKYPSLKAIHPKFWNEKEQLARHVKEFPQAKAFNVSLKLLKDSAEKAFLFLETELGRFPSPEELKAKLDIELGRNFNPDEVEEKKDLGFLDFFQQFIKESEDGTRLTPKGRRFDRRSIQKYNTVLKSLKEFGKTYHLTFESIDKSFYTKYVKYLNTEISEKKPNGEKKTIKKAFSLNNLGKYIQVIKTFLTWATDNGFNQNLFFQSKQFKAPKVPGFSIYLTEKEIEAIYNLDLSENKHLERDRDLFIVGCWTGLRFSDFTNIEPEDIEGDFIKIKTFKTETPVIIPIHRMVREILEKNQYNLPRAISNQHLNKNLKEIAKRIDILDININVEGVRGGLKFKERDKKYNHVVTHTARRSFATNVYKSGFPAISLMKITGHNTEKSFLAYIKVTPEENAKRLLDHWEKTNNT</sequence>
<dbReference type="InterPro" id="IPR002104">
    <property type="entry name" value="Integrase_catalytic"/>
</dbReference>
<dbReference type="InterPro" id="IPR035386">
    <property type="entry name" value="Arm-DNA-bind_5"/>
</dbReference>
<evidence type="ECO:0000259" key="4">
    <source>
        <dbReference type="PROSITE" id="PS51898"/>
    </source>
</evidence>
<dbReference type="CDD" id="cd01185">
    <property type="entry name" value="INTN1_C_like"/>
    <property type="match status" value="1"/>
</dbReference>
<name>A0ABW5B264_9BACT</name>
<feature type="domain" description="Tyr recombinase" evidence="4">
    <location>
        <begin position="245"/>
        <end position="431"/>
    </location>
</feature>
<proteinExistence type="inferred from homology"/>
<comment type="caution">
    <text evidence="5">The sequence shown here is derived from an EMBL/GenBank/DDBJ whole genome shotgun (WGS) entry which is preliminary data.</text>
</comment>
<dbReference type="Gene3D" id="1.10.150.130">
    <property type="match status" value="1"/>
</dbReference>
<dbReference type="SUPFAM" id="SSF56349">
    <property type="entry name" value="DNA breaking-rejoining enzymes"/>
    <property type="match status" value="1"/>
</dbReference>
<dbReference type="RefSeq" id="WP_380799765.1">
    <property type="nucleotide sequence ID" value="NZ_JBHUIV010000003.1"/>
</dbReference>
<comment type="similarity">
    <text evidence="1">Belongs to the 'phage' integrase family.</text>
</comment>
<dbReference type="Pfam" id="PF00589">
    <property type="entry name" value="Phage_integrase"/>
    <property type="match status" value="1"/>
</dbReference>
<dbReference type="InterPro" id="IPR050090">
    <property type="entry name" value="Tyrosine_recombinase_XerCD"/>
</dbReference>
<dbReference type="Proteomes" id="UP001597414">
    <property type="component" value="Unassembled WGS sequence"/>
</dbReference>
<keyword evidence="2" id="KW-0238">DNA-binding</keyword>
<keyword evidence="6" id="KW-1185">Reference proteome</keyword>
<accession>A0ABW5B264</accession>
<evidence type="ECO:0000313" key="6">
    <source>
        <dbReference type="Proteomes" id="UP001597414"/>
    </source>
</evidence>
<dbReference type="Pfam" id="PF13102">
    <property type="entry name" value="Phage_int_SAM_5"/>
    <property type="match status" value="1"/>
</dbReference>
<dbReference type="InterPro" id="IPR010998">
    <property type="entry name" value="Integrase_recombinase_N"/>
</dbReference>
<keyword evidence="3" id="KW-0233">DNA recombination</keyword>
<dbReference type="InterPro" id="IPR011010">
    <property type="entry name" value="DNA_brk_join_enz"/>
</dbReference>
<dbReference type="PANTHER" id="PTHR30349:SF64">
    <property type="entry name" value="PROPHAGE INTEGRASE INTD-RELATED"/>
    <property type="match status" value="1"/>
</dbReference>
<evidence type="ECO:0000256" key="2">
    <source>
        <dbReference type="ARBA" id="ARBA00023125"/>
    </source>
</evidence>
<reference evidence="6" key="1">
    <citation type="journal article" date="2019" name="Int. J. Syst. Evol. Microbiol.">
        <title>The Global Catalogue of Microorganisms (GCM) 10K type strain sequencing project: providing services to taxonomists for standard genome sequencing and annotation.</title>
        <authorList>
            <consortium name="The Broad Institute Genomics Platform"/>
            <consortium name="The Broad Institute Genome Sequencing Center for Infectious Disease"/>
            <person name="Wu L."/>
            <person name="Ma J."/>
        </authorList>
    </citation>
    <scope>NUCLEOTIDE SEQUENCE [LARGE SCALE GENOMIC DNA]</scope>
    <source>
        <strain evidence="6">KCTC 19812</strain>
    </source>
</reference>
<dbReference type="EMBL" id="JBHUIV010000003">
    <property type="protein sequence ID" value="MFD2200177.1"/>
    <property type="molecule type" value="Genomic_DNA"/>
</dbReference>